<reference evidence="2 4" key="1">
    <citation type="submission" date="2008-03" db="EMBL/GenBank/DDBJ databases">
        <title>Annotation of Ixodes scapularis.</title>
        <authorList>
            <consortium name="Ixodes scapularis Genome Project Consortium"/>
            <person name="Caler E."/>
            <person name="Hannick L.I."/>
            <person name="Bidwell S."/>
            <person name="Joardar V."/>
            <person name="Thiagarajan M."/>
            <person name="Amedeo P."/>
            <person name="Galinsky K.J."/>
            <person name="Schobel S."/>
            <person name="Inman J."/>
            <person name="Hostetler J."/>
            <person name="Miller J."/>
            <person name="Hammond M."/>
            <person name="Megy K."/>
            <person name="Lawson D."/>
            <person name="Kodira C."/>
            <person name="Sutton G."/>
            <person name="Meyer J."/>
            <person name="Hill C.A."/>
            <person name="Birren B."/>
            <person name="Nene V."/>
            <person name="Collins F."/>
            <person name="Alarcon-Chaidez F."/>
            <person name="Wikel S."/>
            <person name="Strausberg R."/>
        </authorList>
    </citation>
    <scope>NUCLEOTIDE SEQUENCE [LARGE SCALE GENOMIC DNA]</scope>
    <source>
        <strain evidence="4">Wikel</strain>
        <strain evidence="2">Wikel colony</strain>
    </source>
</reference>
<dbReference type="EMBL" id="ABJB010677669">
    <property type="status" value="NOT_ANNOTATED_CDS"/>
    <property type="molecule type" value="Genomic_DNA"/>
</dbReference>
<evidence type="ECO:0000256" key="1">
    <source>
        <dbReference type="SAM" id="MobiDB-lite"/>
    </source>
</evidence>
<name>B7P3J3_IXOSC</name>
<dbReference type="VEuPathDB" id="VectorBase:ISCW000832"/>
<dbReference type="EMBL" id="DS629199">
    <property type="protein sequence ID" value="EEC01165.1"/>
    <property type="molecule type" value="Genomic_DNA"/>
</dbReference>
<protein>
    <submittedName>
        <fullName evidence="2 3">Uncharacterized protein</fullName>
    </submittedName>
</protein>
<dbReference type="HOGENOM" id="CLU_2309043_0_0_1"/>
<sequence>MAAAWEGDVAGTRGIRSGAPSLLSRGHFLYYNLRSVEPKDKDSQRGNVSSPWFGQAALQRCTLVFSMHATAMLDGALVVLLTNPNHTWEVRKVHANSMNQ</sequence>
<dbReference type="EMBL" id="ABJB010076393">
    <property type="status" value="NOT_ANNOTATED_CDS"/>
    <property type="molecule type" value="Genomic_DNA"/>
</dbReference>
<feature type="region of interest" description="Disordered" evidence="1">
    <location>
        <begin position="1"/>
        <end position="20"/>
    </location>
</feature>
<dbReference type="Proteomes" id="UP000001555">
    <property type="component" value="Unassembled WGS sequence"/>
</dbReference>
<dbReference type="InParanoid" id="B7P3J3"/>
<organism>
    <name type="scientific">Ixodes scapularis</name>
    <name type="common">Black-legged tick</name>
    <name type="synonym">Deer tick</name>
    <dbReference type="NCBI Taxonomy" id="6945"/>
    <lineage>
        <taxon>Eukaryota</taxon>
        <taxon>Metazoa</taxon>
        <taxon>Ecdysozoa</taxon>
        <taxon>Arthropoda</taxon>
        <taxon>Chelicerata</taxon>
        <taxon>Arachnida</taxon>
        <taxon>Acari</taxon>
        <taxon>Parasitiformes</taxon>
        <taxon>Ixodida</taxon>
        <taxon>Ixodoidea</taxon>
        <taxon>Ixodidae</taxon>
        <taxon>Ixodinae</taxon>
        <taxon>Ixodes</taxon>
    </lineage>
</organism>
<evidence type="ECO:0000313" key="2">
    <source>
        <dbReference type="EMBL" id="EEC01165.1"/>
    </source>
</evidence>
<evidence type="ECO:0000313" key="4">
    <source>
        <dbReference type="Proteomes" id="UP000001555"/>
    </source>
</evidence>
<dbReference type="EMBL" id="ABJB010166597">
    <property type="status" value="NOT_ANNOTATED_CDS"/>
    <property type="molecule type" value="Genomic_DNA"/>
</dbReference>
<keyword evidence="4" id="KW-1185">Reference proteome</keyword>
<dbReference type="EMBL" id="ABJB011126095">
    <property type="status" value="NOT_ANNOTATED_CDS"/>
    <property type="molecule type" value="Genomic_DNA"/>
</dbReference>
<evidence type="ECO:0000313" key="3">
    <source>
        <dbReference type="EnsemblMetazoa" id="ISCW000832-PA"/>
    </source>
</evidence>
<proteinExistence type="predicted"/>
<dbReference type="VEuPathDB" id="VectorBase:ISCI000832"/>
<dbReference type="EnsemblMetazoa" id="ISCW000832-RA">
    <property type="protein sequence ID" value="ISCW000832-PA"/>
    <property type="gene ID" value="ISCW000832"/>
</dbReference>
<dbReference type="AlphaFoldDB" id="B7P3J3"/>
<gene>
    <name evidence="2" type="ORF">IscW_ISCW000832</name>
</gene>
<reference evidence="3" key="2">
    <citation type="submission" date="2020-05" db="UniProtKB">
        <authorList>
            <consortium name="EnsemblMetazoa"/>
        </authorList>
    </citation>
    <scope>IDENTIFICATION</scope>
    <source>
        <strain evidence="3">wikel</strain>
    </source>
</reference>
<accession>B7P3J3</accession>
<dbReference type="EMBL" id="ABJB010149768">
    <property type="status" value="NOT_ANNOTATED_CDS"/>
    <property type="molecule type" value="Genomic_DNA"/>
</dbReference>
<dbReference type="PaxDb" id="6945-B7P3J3"/>